<evidence type="ECO:0000313" key="1">
    <source>
        <dbReference type="EMBL" id="MBW0462832.1"/>
    </source>
</evidence>
<gene>
    <name evidence="1" type="ORF">O181_002547</name>
</gene>
<name>A0A9Q3BCP0_9BASI</name>
<protein>
    <submittedName>
        <fullName evidence="1">Uncharacterized protein</fullName>
    </submittedName>
</protein>
<dbReference type="EMBL" id="AVOT02000431">
    <property type="protein sequence ID" value="MBW0462832.1"/>
    <property type="molecule type" value="Genomic_DNA"/>
</dbReference>
<proteinExistence type="predicted"/>
<comment type="caution">
    <text evidence="1">The sequence shown here is derived from an EMBL/GenBank/DDBJ whole genome shotgun (WGS) entry which is preliminary data.</text>
</comment>
<sequence>MSHLFDTFVCCIHEAIHWVIESSPPEDIPHALNDFISIHDSEPFKLLTDLDQRREEFDSAVTELYDNLHSLKHDAPMLSAASNLIN</sequence>
<dbReference type="AlphaFoldDB" id="A0A9Q3BCP0"/>
<dbReference type="Proteomes" id="UP000765509">
    <property type="component" value="Unassembled WGS sequence"/>
</dbReference>
<dbReference type="OrthoDB" id="2015333at2759"/>
<organism evidence="1 2">
    <name type="scientific">Austropuccinia psidii MF-1</name>
    <dbReference type="NCBI Taxonomy" id="1389203"/>
    <lineage>
        <taxon>Eukaryota</taxon>
        <taxon>Fungi</taxon>
        <taxon>Dikarya</taxon>
        <taxon>Basidiomycota</taxon>
        <taxon>Pucciniomycotina</taxon>
        <taxon>Pucciniomycetes</taxon>
        <taxon>Pucciniales</taxon>
        <taxon>Sphaerophragmiaceae</taxon>
        <taxon>Austropuccinia</taxon>
    </lineage>
</organism>
<accession>A0A9Q3BCP0</accession>
<keyword evidence="2" id="KW-1185">Reference proteome</keyword>
<evidence type="ECO:0000313" key="2">
    <source>
        <dbReference type="Proteomes" id="UP000765509"/>
    </source>
</evidence>
<reference evidence="1" key="1">
    <citation type="submission" date="2021-03" db="EMBL/GenBank/DDBJ databases">
        <title>Draft genome sequence of rust myrtle Austropuccinia psidii MF-1, a brazilian biotype.</title>
        <authorList>
            <person name="Quecine M.C."/>
            <person name="Pachon D.M.R."/>
            <person name="Bonatelli M.L."/>
            <person name="Correr F.H."/>
            <person name="Franceschini L.M."/>
            <person name="Leite T.F."/>
            <person name="Margarido G.R.A."/>
            <person name="Almeida C.A."/>
            <person name="Ferrarezi J.A."/>
            <person name="Labate C.A."/>
        </authorList>
    </citation>
    <scope>NUCLEOTIDE SEQUENCE</scope>
    <source>
        <strain evidence="1">MF-1</strain>
    </source>
</reference>